<keyword evidence="6" id="KW-0472">Membrane</keyword>
<evidence type="ECO:0000256" key="4">
    <source>
        <dbReference type="ARBA" id="ARBA00022825"/>
    </source>
</evidence>
<keyword evidence="3 5" id="KW-0378">Hydrolase</keyword>
<dbReference type="PROSITE" id="PS51257">
    <property type="entry name" value="PROKAR_LIPOPROTEIN"/>
    <property type="match status" value="1"/>
</dbReference>
<dbReference type="Proteomes" id="UP000307706">
    <property type="component" value="Unassembled WGS sequence"/>
</dbReference>
<keyword evidence="10" id="KW-1185">Reference proteome</keyword>
<evidence type="ECO:0000256" key="3">
    <source>
        <dbReference type="ARBA" id="ARBA00022801"/>
    </source>
</evidence>
<evidence type="ECO:0000256" key="2">
    <source>
        <dbReference type="ARBA" id="ARBA00022670"/>
    </source>
</evidence>
<dbReference type="RefSeq" id="WP_138597288.1">
    <property type="nucleotide sequence ID" value="NZ_PNCL01000008.1"/>
</dbReference>
<dbReference type="InterPro" id="IPR023827">
    <property type="entry name" value="Peptidase_S8_Asp-AS"/>
</dbReference>
<dbReference type="EMBL" id="PNCK01000042">
    <property type="protein sequence ID" value="TMP42172.1"/>
    <property type="molecule type" value="Genomic_DNA"/>
</dbReference>
<evidence type="ECO:0000256" key="6">
    <source>
        <dbReference type="SAM" id="Phobius"/>
    </source>
</evidence>
<evidence type="ECO:0000259" key="7">
    <source>
        <dbReference type="Pfam" id="PF00082"/>
    </source>
</evidence>
<dbReference type="PROSITE" id="PS00137">
    <property type="entry name" value="SUBTILASE_HIS"/>
    <property type="match status" value="1"/>
</dbReference>
<feature type="transmembrane region" description="Helical" evidence="6">
    <location>
        <begin position="21"/>
        <end position="41"/>
    </location>
</feature>
<protein>
    <submittedName>
        <fullName evidence="9">Serine protease</fullName>
    </submittedName>
</protein>
<name>A0A5S3XUF3_9GAMM</name>
<feature type="domain" description="Peptidase S8/S53" evidence="7">
    <location>
        <begin position="183"/>
        <end position="392"/>
    </location>
</feature>
<evidence type="ECO:0000313" key="9">
    <source>
        <dbReference type="EMBL" id="TMP62358.1"/>
    </source>
</evidence>
<reference evidence="9 11" key="1">
    <citation type="submission" date="2017-12" db="EMBL/GenBank/DDBJ databases">
        <authorList>
            <person name="Paulsen S."/>
            <person name="Gram L.K."/>
        </authorList>
    </citation>
    <scope>NUCLEOTIDE SEQUENCE [LARGE SCALE GENOMIC DNA]</scope>
    <source>
        <strain evidence="9 11">S2231</strain>
        <strain evidence="8">S2233</strain>
    </source>
</reference>
<dbReference type="Gene3D" id="3.40.50.200">
    <property type="entry name" value="Peptidase S8/S53 domain"/>
    <property type="match status" value="1"/>
</dbReference>
<dbReference type="InterPro" id="IPR015500">
    <property type="entry name" value="Peptidase_S8_subtilisin-rel"/>
</dbReference>
<dbReference type="PROSITE" id="PS00136">
    <property type="entry name" value="SUBTILASE_ASP"/>
    <property type="match status" value="1"/>
</dbReference>
<evidence type="ECO:0000313" key="11">
    <source>
        <dbReference type="Proteomes" id="UP000307706"/>
    </source>
</evidence>
<accession>A0A5S3XUF3</accession>
<dbReference type="CDD" id="cd00306">
    <property type="entry name" value="Peptidases_S8_S53"/>
    <property type="match status" value="1"/>
</dbReference>
<keyword evidence="4 5" id="KW-0720">Serine protease</keyword>
<dbReference type="Pfam" id="PF00082">
    <property type="entry name" value="Peptidase_S8"/>
    <property type="match status" value="1"/>
</dbReference>
<keyword evidence="2 5" id="KW-0645">Protease</keyword>
<reference evidence="10 11" key="2">
    <citation type="submission" date="2019-06" db="EMBL/GenBank/DDBJ databases">
        <title>Co-occurence of chitin degradation, pigmentation and bioactivity in marine Pseudoalteromonas.</title>
        <authorList>
            <person name="Sonnenschein E.C."/>
            <person name="Bech P.K."/>
        </authorList>
    </citation>
    <scope>NUCLEOTIDE SEQUENCE [LARGE SCALE GENOMIC DNA]</scope>
    <source>
        <strain evidence="11">S2231</strain>
        <strain evidence="10">S2233</strain>
    </source>
</reference>
<evidence type="ECO:0000256" key="5">
    <source>
        <dbReference type="PROSITE-ProRule" id="PRU01240"/>
    </source>
</evidence>
<dbReference type="PANTHER" id="PTHR43806:SF11">
    <property type="entry name" value="CEREVISIN-RELATED"/>
    <property type="match status" value="1"/>
</dbReference>
<dbReference type="PROSITE" id="PS51892">
    <property type="entry name" value="SUBTILASE"/>
    <property type="match status" value="1"/>
</dbReference>
<feature type="active site" description="Charge relay system" evidence="5">
    <location>
        <position position="377"/>
    </location>
</feature>
<feature type="active site" description="Charge relay system" evidence="5">
    <location>
        <position position="226"/>
    </location>
</feature>
<dbReference type="InterPro" id="IPR050131">
    <property type="entry name" value="Peptidase_S8_subtilisin-like"/>
</dbReference>
<dbReference type="GO" id="GO:0004252">
    <property type="term" value="F:serine-type endopeptidase activity"/>
    <property type="evidence" value="ECO:0007669"/>
    <property type="project" value="UniProtKB-UniRule"/>
</dbReference>
<dbReference type="SUPFAM" id="SSF52743">
    <property type="entry name" value="Subtilisin-like"/>
    <property type="match status" value="1"/>
</dbReference>
<feature type="active site" description="Charge relay system" evidence="5">
    <location>
        <position position="189"/>
    </location>
</feature>
<organism evidence="9 11">
    <name type="scientific">Pseudoalteromonas citrea</name>
    <dbReference type="NCBI Taxonomy" id="43655"/>
    <lineage>
        <taxon>Bacteria</taxon>
        <taxon>Pseudomonadati</taxon>
        <taxon>Pseudomonadota</taxon>
        <taxon>Gammaproteobacteria</taxon>
        <taxon>Alteromonadales</taxon>
        <taxon>Pseudoalteromonadaceae</taxon>
        <taxon>Pseudoalteromonas</taxon>
    </lineage>
</organism>
<dbReference type="EMBL" id="PNCL01000008">
    <property type="protein sequence ID" value="TMP62358.1"/>
    <property type="molecule type" value="Genomic_DNA"/>
</dbReference>
<dbReference type="InterPro" id="IPR000209">
    <property type="entry name" value="Peptidase_S8/S53_dom"/>
</dbReference>
<comment type="similarity">
    <text evidence="1 5">Belongs to the peptidase S8 family.</text>
</comment>
<dbReference type="PRINTS" id="PR00723">
    <property type="entry name" value="SUBTILISIN"/>
</dbReference>
<proteinExistence type="inferred from homology"/>
<dbReference type="PANTHER" id="PTHR43806">
    <property type="entry name" value="PEPTIDASE S8"/>
    <property type="match status" value="1"/>
</dbReference>
<evidence type="ECO:0000313" key="10">
    <source>
        <dbReference type="Proteomes" id="UP000305730"/>
    </source>
</evidence>
<keyword evidence="6" id="KW-1133">Transmembrane helix</keyword>
<evidence type="ECO:0000313" key="8">
    <source>
        <dbReference type="EMBL" id="TMP42172.1"/>
    </source>
</evidence>
<keyword evidence="6" id="KW-0812">Transmembrane</keyword>
<sequence length="427" mass="46757">MYFILKSHKGGCFLLLKYFNWNAINVYFSLAACLFIAGLSAQPTANSVCFNSNKERVTLSQYNNDFLIDETGSKYAFNKKIIIQSLLSQKAVYELHNQITRVQAIAEVNHGTVYWVTPKQEHFFDVFSALTAHQGIISVEPDIAPVRKLLRANHKVQLKEVYSKNSLLSSLKPPFCDSPVNRVRVAIIDDGFDFSHTEFNELAVLLEYDADEHVLDASTTGIVDYHGTQVAGVIAAKQDGIGVEGFAPTSELIAIRQVSTWTSSLILAFHVAKLMKADVVNCSWVLPFLSDITAVVIKDLASSPHRPVIVASAGNNRQKACEVNKLSELESVVVVGSINKVGNLAEFSNYGQCVDYYAPSSVKSTSLSGYANFGGTSSSAAIVSGIIAQLKACGVAQPLSQLHLFENIKPAHSVLNFRAKESTKKHY</sequence>
<dbReference type="InterPro" id="IPR036852">
    <property type="entry name" value="Peptidase_S8/S53_dom_sf"/>
</dbReference>
<dbReference type="AlphaFoldDB" id="A0A5S3XUF3"/>
<dbReference type="InterPro" id="IPR022398">
    <property type="entry name" value="Peptidase_S8_His-AS"/>
</dbReference>
<dbReference type="GO" id="GO:0006508">
    <property type="term" value="P:proteolysis"/>
    <property type="evidence" value="ECO:0007669"/>
    <property type="project" value="UniProtKB-KW"/>
</dbReference>
<gene>
    <name evidence="9" type="ORF">CWB96_01515</name>
    <name evidence="8" type="ORF">CWB97_12550</name>
</gene>
<reference evidence="9" key="3">
    <citation type="submission" date="2019-09" db="EMBL/GenBank/DDBJ databases">
        <title>Co-occurence of chitin degradation, pigmentation and bioactivity in marine Pseudoalteromonas.</title>
        <authorList>
            <person name="Sonnenschein E.C."/>
            <person name="Bech P.K."/>
        </authorList>
    </citation>
    <scope>NUCLEOTIDE SEQUENCE</scope>
    <source>
        <strain evidence="9">S2231</strain>
        <strain evidence="8">S2233</strain>
    </source>
</reference>
<comment type="caution">
    <text evidence="9">The sequence shown here is derived from an EMBL/GenBank/DDBJ whole genome shotgun (WGS) entry which is preliminary data.</text>
</comment>
<dbReference type="OrthoDB" id="9790784at2"/>
<evidence type="ECO:0000256" key="1">
    <source>
        <dbReference type="ARBA" id="ARBA00011073"/>
    </source>
</evidence>
<dbReference type="Proteomes" id="UP000305730">
    <property type="component" value="Unassembled WGS sequence"/>
</dbReference>